<name>A0A8K0CS24_IGNLU</name>
<dbReference type="EMBL" id="VTPC01056649">
    <property type="protein sequence ID" value="KAF2890201.1"/>
    <property type="molecule type" value="Genomic_DNA"/>
</dbReference>
<dbReference type="Proteomes" id="UP000801492">
    <property type="component" value="Unassembled WGS sequence"/>
</dbReference>
<protein>
    <submittedName>
        <fullName evidence="1">Uncharacterized protein</fullName>
    </submittedName>
</protein>
<accession>A0A8K0CS24</accession>
<comment type="caution">
    <text evidence="1">The sequence shown here is derived from an EMBL/GenBank/DDBJ whole genome shotgun (WGS) entry which is preliminary data.</text>
</comment>
<feature type="non-terminal residue" evidence="1">
    <location>
        <position position="105"/>
    </location>
</feature>
<reference evidence="1" key="1">
    <citation type="submission" date="2019-08" db="EMBL/GenBank/DDBJ databases">
        <title>The genome of the North American firefly Photinus pyralis.</title>
        <authorList>
            <consortium name="Photinus pyralis genome working group"/>
            <person name="Fallon T.R."/>
            <person name="Sander Lower S.E."/>
            <person name="Weng J.-K."/>
        </authorList>
    </citation>
    <scope>NUCLEOTIDE SEQUENCE</scope>
    <source>
        <strain evidence="1">TRF0915ILg1</strain>
        <tissue evidence="1">Whole body</tissue>
    </source>
</reference>
<evidence type="ECO:0000313" key="1">
    <source>
        <dbReference type="EMBL" id="KAF2890201.1"/>
    </source>
</evidence>
<organism evidence="1 2">
    <name type="scientific">Ignelater luminosus</name>
    <name type="common">Cucubano</name>
    <name type="synonym">Pyrophorus luminosus</name>
    <dbReference type="NCBI Taxonomy" id="2038154"/>
    <lineage>
        <taxon>Eukaryota</taxon>
        <taxon>Metazoa</taxon>
        <taxon>Ecdysozoa</taxon>
        <taxon>Arthropoda</taxon>
        <taxon>Hexapoda</taxon>
        <taxon>Insecta</taxon>
        <taxon>Pterygota</taxon>
        <taxon>Neoptera</taxon>
        <taxon>Endopterygota</taxon>
        <taxon>Coleoptera</taxon>
        <taxon>Polyphaga</taxon>
        <taxon>Elateriformia</taxon>
        <taxon>Elateroidea</taxon>
        <taxon>Elateridae</taxon>
        <taxon>Agrypninae</taxon>
        <taxon>Pyrophorini</taxon>
        <taxon>Ignelater</taxon>
    </lineage>
</organism>
<keyword evidence="2" id="KW-1185">Reference proteome</keyword>
<gene>
    <name evidence="1" type="ORF">ILUMI_15972</name>
</gene>
<sequence>VHYHDGEVQNVIRQVINKLREVRVSLEQAQQDSSVSELRNQLKTNVHSIGAQVERLVQVVQSDNVNEQDARSLRDVVQSVLAHALAAARQLQRGAENLVEVNQKN</sequence>
<dbReference type="AlphaFoldDB" id="A0A8K0CS24"/>
<evidence type="ECO:0000313" key="2">
    <source>
        <dbReference type="Proteomes" id="UP000801492"/>
    </source>
</evidence>
<proteinExistence type="predicted"/>